<feature type="compositionally biased region" description="Low complexity" evidence="1">
    <location>
        <begin position="1038"/>
        <end position="1066"/>
    </location>
</feature>
<feature type="compositionally biased region" description="Basic and acidic residues" evidence="1">
    <location>
        <begin position="218"/>
        <end position="232"/>
    </location>
</feature>
<protein>
    <submittedName>
        <fullName evidence="2">Uncharacterized protein</fullName>
    </submittedName>
</protein>
<feature type="region of interest" description="Disordered" evidence="1">
    <location>
        <begin position="584"/>
        <end position="614"/>
    </location>
</feature>
<feature type="region of interest" description="Disordered" evidence="1">
    <location>
        <begin position="93"/>
        <end position="119"/>
    </location>
</feature>
<feature type="compositionally biased region" description="Acidic residues" evidence="1">
    <location>
        <begin position="1"/>
        <end position="12"/>
    </location>
</feature>
<feature type="compositionally biased region" description="Low complexity" evidence="1">
    <location>
        <begin position="102"/>
        <end position="119"/>
    </location>
</feature>
<evidence type="ECO:0000256" key="1">
    <source>
        <dbReference type="SAM" id="MobiDB-lite"/>
    </source>
</evidence>
<proteinExistence type="predicted"/>
<feature type="compositionally biased region" description="Basic and acidic residues" evidence="1">
    <location>
        <begin position="737"/>
        <end position="751"/>
    </location>
</feature>
<feature type="region of interest" description="Disordered" evidence="1">
    <location>
        <begin position="457"/>
        <end position="481"/>
    </location>
</feature>
<feature type="compositionally biased region" description="Polar residues" evidence="1">
    <location>
        <begin position="290"/>
        <end position="305"/>
    </location>
</feature>
<feature type="region of interest" description="Disordered" evidence="1">
    <location>
        <begin position="133"/>
        <end position="306"/>
    </location>
</feature>
<accession>A0A5C3EKE4</accession>
<feature type="compositionally biased region" description="Basic and acidic residues" evidence="1">
    <location>
        <begin position="326"/>
        <end position="335"/>
    </location>
</feature>
<feature type="compositionally biased region" description="Polar residues" evidence="1">
    <location>
        <begin position="166"/>
        <end position="182"/>
    </location>
</feature>
<keyword evidence="3" id="KW-1185">Reference proteome</keyword>
<organism evidence="2 3">
    <name type="scientific">Ustilago trichophora</name>
    <dbReference type="NCBI Taxonomy" id="86804"/>
    <lineage>
        <taxon>Eukaryota</taxon>
        <taxon>Fungi</taxon>
        <taxon>Dikarya</taxon>
        <taxon>Basidiomycota</taxon>
        <taxon>Ustilaginomycotina</taxon>
        <taxon>Ustilaginomycetes</taxon>
        <taxon>Ustilaginales</taxon>
        <taxon>Ustilaginaceae</taxon>
        <taxon>Ustilago</taxon>
    </lineage>
</organism>
<feature type="compositionally biased region" description="Low complexity" evidence="1">
    <location>
        <begin position="31"/>
        <end position="46"/>
    </location>
</feature>
<sequence>MASSEDEVEDQIEMILSDAALQGLESDQDEYASSSQSDAQSQSTSAKPALKTDMTPTKMSTLSVVHISDPSFRDSPTLQDSSHAFDSRYLPNSLHTTTAGLSSPHVSASPAPVSHSPPSHQIIVNHTVEPAQVDREPIRPPPSACAPTSSLPANKVALETGERGSTKPSETPLSKALNQQTPEPVPTINIPADPTNQEPHNAMGKRKSALQTSQSVHFDLDKGQRPEIKLEDGAGFPLKDSAAKSLIATGQSPKRRRPRKSKTALSTSVTEKTPIKASNVATGKPRDSPQTKGSKTSAKGSNASPAVQVIIPVQVEAPFKVTPRATELEDGKQKAEGNVSHKSRSIDPEIRRARTAKARATKAANIKKMRESRKRKKDAIIAKVVAPNGEETQFASSSAKVQQQKTSNLSLATDRSTSLVVVVLGEISTSKNHLMVTEGDKGNEQLQLTQEVQAQALDDGTPAAVNLEPESTGDMLSPTPSIDLADTLEVTLEANQEADLEEVQGKETVEGESSARGSPTQPSQPSPLPRPCPMVDIPLRPLQDISDLHLDDIPCPPLGGTQTQVLESPSISAESSIIQASPLTGKASDADEVSSVPALAPAPTSPSESRPSPIDGVPINMLTDAMSIDTAPIEVTMFDTTPIDAASFEASEISISSIDSTKSQVGNTIIRPTTNEALVKGVDIDPLDLATRSLYLFFRTGPDLLKKPSARAALTDDEGEASVFPPKRRTVRQNKMIRSDGEEQSGTDEKPVRRRRKPGRKRDPDNLYPHRRIQQLKTEDSVEKGDGENDQARNDPKNRLRRQSRVDYDLSRRFDDLLREVEKDSEREGRIDEGEAEIFQRQQRKANPFISDEAVQLNDEGNSWQDSIQEGLSPPRKRIRRQTPVKVPGSFSAMSRIEAKVARERETLAVCCRMNGDPPRQRYREPSLESFLIDDDEPEVQYAKEIPLIFPQARQNRIVLARQTASPPPTANSQPHASIHLQLSRLSPSPSQPIRRTMASQLSRLSPSPSQPTRRTMASQLPRLSPSPSHPTRRTMASQLPRLSPSPSQPTRRTMTSQPIPASSSRPSPPSTSHRQILSDLQAIQTALSQLSTSYSQVVQNLASLGSTSTSTLRSHGEWMNQYGQFLAQHAMWENFATLQLVKKPSYSPFTSRCSTTSSSSSSSSPLLKQRILENLQEMKRAIDQISTLFHLVVRNLANLGQTSQLNGEWMSGFGQFLSFHGKWERKVASELDGGDDDDE</sequence>
<reference evidence="2 3" key="1">
    <citation type="submission" date="2018-03" db="EMBL/GenBank/DDBJ databases">
        <authorList>
            <person name="Guldener U."/>
        </authorList>
    </citation>
    <scope>NUCLEOTIDE SEQUENCE [LARGE SCALE GENOMIC DNA]</scope>
    <source>
        <strain evidence="2 3">NBRC100155</strain>
    </source>
</reference>
<dbReference type="Proteomes" id="UP000324022">
    <property type="component" value="Unassembled WGS sequence"/>
</dbReference>
<feature type="region of interest" description="Disordered" evidence="1">
    <location>
        <begin position="984"/>
        <end position="1075"/>
    </location>
</feature>
<feature type="compositionally biased region" description="Pro residues" evidence="1">
    <location>
        <begin position="522"/>
        <end position="532"/>
    </location>
</feature>
<evidence type="ECO:0000313" key="2">
    <source>
        <dbReference type="EMBL" id="SPO29729.1"/>
    </source>
</evidence>
<feature type="compositionally biased region" description="Basic and acidic residues" evidence="1">
    <location>
        <begin position="777"/>
        <end position="804"/>
    </location>
</feature>
<evidence type="ECO:0000313" key="3">
    <source>
        <dbReference type="Proteomes" id="UP000324022"/>
    </source>
</evidence>
<feature type="region of interest" description="Disordered" evidence="1">
    <location>
        <begin position="710"/>
        <end position="804"/>
    </location>
</feature>
<feature type="compositionally biased region" description="Basic residues" evidence="1">
    <location>
        <begin position="253"/>
        <end position="262"/>
    </location>
</feature>
<name>A0A5C3EKE4_9BASI</name>
<feature type="region of interest" description="Disordered" evidence="1">
    <location>
        <begin position="1"/>
        <end position="57"/>
    </location>
</feature>
<feature type="region of interest" description="Disordered" evidence="1">
    <location>
        <begin position="497"/>
        <end position="536"/>
    </location>
</feature>
<dbReference type="AlphaFoldDB" id="A0A5C3EKE4"/>
<dbReference type="EMBL" id="OOIN01000029">
    <property type="protein sequence ID" value="SPO29729.1"/>
    <property type="molecule type" value="Genomic_DNA"/>
</dbReference>
<feature type="region of interest" description="Disordered" evidence="1">
    <location>
        <begin position="324"/>
        <end position="344"/>
    </location>
</feature>
<gene>
    <name evidence="2" type="ORF">UTRI_05551</name>
</gene>
<feature type="compositionally biased region" description="Low complexity" evidence="1">
    <location>
        <begin position="984"/>
        <end position="1016"/>
    </location>
</feature>